<dbReference type="CDD" id="cd07377">
    <property type="entry name" value="WHTH_GntR"/>
    <property type="match status" value="1"/>
</dbReference>
<dbReference type="InterPro" id="IPR008920">
    <property type="entry name" value="TF_FadR/GntR_C"/>
</dbReference>
<dbReference type="SMART" id="SM00345">
    <property type="entry name" value="HTH_GNTR"/>
    <property type="match status" value="1"/>
</dbReference>
<dbReference type="PANTHER" id="PTHR43537:SF18">
    <property type="entry name" value="L-LACTATE DEHYDROGENASE OPERON REGULATORY PROTEIN-RELATED"/>
    <property type="match status" value="1"/>
</dbReference>
<gene>
    <name evidence="5" type="primary">lldR</name>
    <name evidence="5" type="ORF">F3J40_17940</name>
</gene>
<dbReference type="PRINTS" id="PR00035">
    <property type="entry name" value="HTHGNTR"/>
</dbReference>
<comment type="caution">
    <text evidence="5">The sequence shown here is derived from an EMBL/GenBank/DDBJ whole genome shotgun (WGS) entry which is preliminary data.</text>
</comment>
<evidence type="ECO:0000313" key="5">
    <source>
        <dbReference type="EMBL" id="NIF23465.1"/>
    </source>
</evidence>
<dbReference type="PANTHER" id="PTHR43537">
    <property type="entry name" value="TRANSCRIPTIONAL REGULATOR, GNTR FAMILY"/>
    <property type="match status" value="1"/>
</dbReference>
<dbReference type="Proteomes" id="UP001515683">
    <property type="component" value="Unassembled WGS sequence"/>
</dbReference>
<dbReference type="InterPro" id="IPR036390">
    <property type="entry name" value="WH_DNA-bd_sf"/>
</dbReference>
<organism evidence="5 6">
    <name type="scientific">Candidatus Pantoea multigeneris</name>
    <dbReference type="NCBI Taxonomy" id="2608357"/>
    <lineage>
        <taxon>Bacteria</taxon>
        <taxon>Pseudomonadati</taxon>
        <taxon>Pseudomonadota</taxon>
        <taxon>Gammaproteobacteria</taxon>
        <taxon>Enterobacterales</taxon>
        <taxon>Erwiniaceae</taxon>
        <taxon>Pantoea</taxon>
    </lineage>
</organism>
<keyword evidence="6" id="KW-1185">Reference proteome</keyword>
<evidence type="ECO:0000259" key="4">
    <source>
        <dbReference type="PROSITE" id="PS50949"/>
    </source>
</evidence>
<protein>
    <submittedName>
        <fullName evidence="5">Transcriptional regulator LldR</fullName>
    </submittedName>
</protein>
<accession>A0ABX0RDM6</accession>
<dbReference type="Gene3D" id="1.10.10.10">
    <property type="entry name" value="Winged helix-like DNA-binding domain superfamily/Winged helix DNA-binding domain"/>
    <property type="match status" value="1"/>
</dbReference>
<feature type="domain" description="HTH gntR-type" evidence="4">
    <location>
        <begin position="7"/>
        <end position="75"/>
    </location>
</feature>
<dbReference type="PROSITE" id="PS50949">
    <property type="entry name" value="HTH_GNTR"/>
    <property type="match status" value="1"/>
</dbReference>
<evidence type="ECO:0000313" key="6">
    <source>
        <dbReference type="Proteomes" id="UP001515683"/>
    </source>
</evidence>
<keyword evidence="3" id="KW-0804">Transcription</keyword>
<evidence type="ECO:0000256" key="1">
    <source>
        <dbReference type="ARBA" id="ARBA00023015"/>
    </source>
</evidence>
<dbReference type="InterPro" id="IPR036388">
    <property type="entry name" value="WH-like_DNA-bd_sf"/>
</dbReference>
<keyword evidence="1" id="KW-0805">Transcription regulation</keyword>
<dbReference type="Pfam" id="PF07729">
    <property type="entry name" value="FCD"/>
    <property type="match status" value="1"/>
</dbReference>
<dbReference type="SMART" id="SM00895">
    <property type="entry name" value="FCD"/>
    <property type="match status" value="1"/>
</dbReference>
<proteinExistence type="predicted"/>
<evidence type="ECO:0000256" key="3">
    <source>
        <dbReference type="ARBA" id="ARBA00023163"/>
    </source>
</evidence>
<dbReference type="InterPro" id="IPR011711">
    <property type="entry name" value="GntR_C"/>
</dbReference>
<dbReference type="Pfam" id="PF00392">
    <property type="entry name" value="GntR"/>
    <property type="match status" value="1"/>
</dbReference>
<dbReference type="RefSeq" id="WP_167016742.1">
    <property type="nucleotide sequence ID" value="NZ_VWXF01000008.1"/>
</dbReference>
<dbReference type="SUPFAM" id="SSF46785">
    <property type="entry name" value="Winged helix' DNA-binding domain"/>
    <property type="match status" value="1"/>
</dbReference>
<sequence>MSYPPTAVVSLNLVERLQRWIEQQALEPGMRLPAERQLAAQLGVSRSSLREALQQLISSGLLTSRRGGGTWLCQPLASWSEQQIVAPIRPLLAQDPDYGFDVLEARYAIEGGTAWYAALRATAADKERLQLAFDATLKIQQHDDPQLAAQADVRFHLAIAEASHNLVLLQTMRGFFTLLHSSVQQSREHMYLHPKVFAQLTEQHQTLLAAILAGEPESARQAATAHLSFVHSTLKGQQENEARLARITRLPGVEPL</sequence>
<keyword evidence="2" id="KW-0238">DNA-binding</keyword>
<reference evidence="5 6" key="1">
    <citation type="journal article" date="2019" name="bioRxiv">
        <title>Bacteria contribute to plant secondary compound degradation in a generalist herbivore system.</title>
        <authorList>
            <person name="Francoeur C.B."/>
            <person name="Khadempour L."/>
            <person name="Moreira-Soto R.D."/>
            <person name="Gotting K."/>
            <person name="Book A.J."/>
            <person name="Pinto-Tomas A.A."/>
            <person name="Keefover-Ring K."/>
            <person name="Currie C.R."/>
        </authorList>
    </citation>
    <scope>NUCLEOTIDE SEQUENCE [LARGE SCALE GENOMIC DNA]</scope>
    <source>
        <strain evidence="5">Acro-835</strain>
    </source>
</reference>
<evidence type="ECO:0000256" key="2">
    <source>
        <dbReference type="ARBA" id="ARBA00023125"/>
    </source>
</evidence>
<dbReference type="InterPro" id="IPR000524">
    <property type="entry name" value="Tscrpt_reg_HTH_GntR"/>
</dbReference>
<dbReference type="Gene3D" id="1.20.120.530">
    <property type="entry name" value="GntR ligand-binding domain-like"/>
    <property type="match status" value="1"/>
</dbReference>
<dbReference type="NCBIfam" id="NF007741">
    <property type="entry name" value="PRK10421.1"/>
    <property type="match status" value="1"/>
</dbReference>
<name>A0ABX0RDM6_9GAMM</name>
<dbReference type="SUPFAM" id="SSF48008">
    <property type="entry name" value="GntR ligand-binding domain-like"/>
    <property type="match status" value="1"/>
</dbReference>
<dbReference type="EMBL" id="VWXF01000008">
    <property type="protein sequence ID" value="NIF23465.1"/>
    <property type="molecule type" value="Genomic_DNA"/>
</dbReference>